<dbReference type="Proteomes" id="UP000235786">
    <property type="component" value="Unassembled WGS sequence"/>
</dbReference>
<keyword evidence="3" id="KW-1185">Reference proteome</keyword>
<evidence type="ECO:0000313" key="3">
    <source>
        <dbReference type="Proteomes" id="UP000235786"/>
    </source>
</evidence>
<dbReference type="AlphaFoldDB" id="A0A2J6R345"/>
<accession>A0A2J6R345</accession>
<dbReference type="PANTHER" id="PTHR35910:SF6">
    <property type="entry name" value="2EXR DOMAIN-CONTAINING PROTEIN"/>
    <property type="match status" value="1"/>
</dbReference>
<dbReference type="Pfam" id="PF20150">
    <property type="entry name" value="2EXR"/>
    <property type="match status" value="2"/>
</dbReference>
<evidence type="ECO:0000313" key="2">
    <source>
        <dbReference type="EMBL" id="PMD32938.1"/>
    </source>
</evidence>
<organism evidence="2 3">
    <name type="scientific">Hyaloscypha variabilis (strain UAMH 11265 / GT02V1 / F)</name>
    <name type="common">Meliniomyces variabilis</name>
    <dbReference type="NCBI Taxonomy" id="1149755"/>
    <lineage>
        <taxon>Eukaryota</taxon>
        <taxon>Fungi</taxon>
        <taxon>Dikarya</taxon>
        <taxon>Ascomycota</taxon>
        <taxon>Pezizomycotina</taxon>
        <taxon>Leotiomycetes</taxon>
        <taxon>Helotiales</taxon>
        <taxon>Hyaloscyphaceae</taxon>
        <taxon>Hyaloscypha</taxon>
        <taxon>Hyaloscypha variabilis</taxon>
    </lineage>
</organism>
<feature type="domain" description="2EXR" evidence="1">
    <location>
        <begin position="4"/>
        <end position="102"/>
    </location>
</feature>
<dbReference type="PANTHER" id="PTHR35910">
    <property type="entry name" value="2EXR DOMAIN-CONTAINING PROTEIN"/>
    <property type="match status" value="1"/>
</dbReference>
<sequence>MERFDRFRELPKNVRLHVWLYAASVPRVVSVFEMHTVKGRPNADAMFETVMISRTRPPAIISVCHESRSTALQIYKAMDEDVRTKGTQFDAPIYVNPKVDIVLRGKRACREGDAFRHRRGEWIRESKPCASTRTLAVDLLAVTGRRDDPITSRLRKDYNTRDDGAIFSDEFIDLLSVTTIQQIAACAVNGMEDLIIVFGNDDDASKVTLVPLNPNKYQWTPREKGALRVVAQLRKDLLDHWRDPGNGPLFTTSPPNISVMTVQMVPTPSFPQFQKLPIELQDMVWTHALQHPQIITAINRKDDKAYIGTTRQPSLLSVCRASRQLYIKQASHNLPGQYGVYYTSAVDTVLLNIIPGYNFKAYAKYELRSIGIPASISTPLSASEVRAFHGLREIVILIGGRQGDCQIQLVDFEQQATSPCDSSSRDCSSFAQSPFIYANSLRKDLERHSKVWNAVQQSKKKGKASIEWVMPTVRVARMVPISETASPYMYQHRPCD</sequence>
<evidence type="ECO:0000259" key="1">
    <source>
        <dbReference type="Pfam" id="PF20150"/>
    </source>
</evidence>
<name>A0A2J6R345_HYAVF</name>
<proteinExistence type="predicted"/>
<protein>
    <recommendedName>
        <fullName evidence="1">2EXR domain-containing protein</fullName>
    </recommendedName>
</protein>
<gene>
    <name evidence="2" type="ORF">L207DRAFT_590012</name>
</gene>
<dbReference type="InterPro" id="IPR045518">
    <property type="entry name" value="2EXR"/>
</dbReference>
<feature type="domain" description="2EXR" evidence="1">
    <location>
        <begin position="270"/>
        <end position="349"/>
    </location>
</feature>
<dbReference type="OrthoDB" id="3540241at2759"/>
<reference evidence="2 3" key="1">
    <citation type="submission" date="2016-04" db="EMBL/GenBank/DDBJ databases">
        <title>A degradative enzymes factory behind the ericoid mycorrhizal symbiosis.</title>
        <authorList>
            <consortium name="DOE Joint Genome Institute"/>
            <person name="Martino E."/>
            <person name="Morin E."/>
            <person name="Grelet G."/>
            <person name="Kuo A."/>
            <person name="Kohler A."/>
            <person name="Daghino S."/>
            <person name="Barry K."/>
            <person name="Choi C."/>
            <person name="Cichocki N."/>
            <person name="Clum A."/>
            <person name="Copeland A."/>
            <person name="Hainaut M."/>
            <person name="Haridas S."/>
            <person name="Labutti K."/>
            <person name="Lindquist E."/>
            <person name="Lipzen A."/>
            <person name="Khouja H.-R."/>
            <person name="Murat C."/>
            <person name="Ohm R."/>
            <person name="Olson A."/>
            <person name="Spatafora J."/>
            <person name="Veneault-Fourrey C."/>
            <person name="Henrissat B."/>
            <person name="Grigoriev I."/>
            <person name="Martin F."/>
            <person name="Perotto S."/>
        </authorList>
    </citation>
    <scope>NUCLEOTIDE SEQUENCE [LARGE SCALE GENOMIC DNA]</scope>
    <source>
        <strain evidence="2 3">F</strain>
    </source>
</reference>
<dbReference type="EMBL" id="KZ613957">
    <property type="protein sequence ID" value="PMD32938.1"/>
    <property type="molecule type" value="Genomic_DNA"/>
</dbReference>